<evidence type="ECO:0000256" key="1">
    <source>
        <dbReference type="SAM" id="MobiDB-lite"/>
    </source>
</evidence>
<dbReference type="EMBL" id="PZQS01000004">
    <property type="protein sequence ID" value="PVD31524.1"/>
    <property type="molecule type" value="Genomic_DNA"/>
</dbReference>
<dbReference type="OrthoDB" id="524326at2759"/>
<feature type="region of interest" description="Disordered" evidence="1">
    <location>
        <begin position="813"/>
        <end position="868"/>
    </location>
</feature>
<organism evidence="3 4">
    <name type="scientific">Pomacea canaliculata</name>
    <name type="common">Golden apple snail</name>
    <dbReference type="NCBI Taxonomy" id="400727"/>
    <lineage>
        <taxon>Eukaryota</taxon>
        <taxon>Metazoa</taxon>
        <taxon>Spiralia</taxon>
        <taxon>Lophotrochozoa</taxon>
        <taxon>Mollusca</taxon>
        <taxon>Gastropoda</taxon>
        <taxon>Caenogastropoda</taxon>
        <taxon>Architaenioglossa</taxon>
        <taxon>Ampullarioidea</taxon>
        <taxon>Ampullariidae</taxon>
        <taxon>Pomacea</taxon>
    </lineage>
</organism>
<feature type="compositionally biased region" description="Low complexity" evidence="1">
    <location>
        <begin position="219"/>
        <end position="232"/>
    </location>
</feature>
<dbReference type="Gene3D" id="1.10.238.10">
    <property type="entry name" value="EF-hand"/>
    <property type="match status" value="1"/>
</dbReference>
<feature type="region of interest" description="Disordered" evidence="1">
    <location>
        <begin position="1135"/>
        <end position="1178"/>
    </location>
</feature>
<dbReference type="InterPro" id="IPR000261">
    <property type="entry name" value="EH_dom"/>
</dbReference>
<feature type="compositionally biased region" description="Polar residues" evidence="1">
    <location>
        <begin position="1239"/>
        <end position="1252"/>
    </location>
</feature>
<feature type="region of interest" description="Disordered" evidence="1">
    <location>
        <begin position="906"/>
        <end position="942"/>
    </location>
</feature>
<feature type="compositionally biased region" description="Low complexity" evidence="1">
    <location>
        <begin position="919"/>
        <end position="937"/>
    </location>
</feature>
<dbReference type="PROSITE" id="PS50031">
    <property type="entry name" value="EH"/>
    <property type="match status" value="1"/>
</dbReference>
<dbReference type="Pfam" id="PF12763">
    <property type="entry name" value="EH"/>
    <property type="match status" value="1"/>
</dbReference>
<accession>A0A2T7PDM5</accession>
<dbReference type="InterPro" id="IPR059024">
    <property type="entry name" value="SYNRG_C"/>
</dbReference>
<proteinExistence type="predicted"/>
<name>A0A2T7PDM5_POMCA</name>
<evidence type="ECO:0000313" key="4">
    <source>
        <dbReference type="Proteomes" id="UP000245119"/>
    </source>
</evidence>
<dbReference type="Proteomes" id="UP000245119">
    <property type="component" value="Linkage Group LG4"/>
</dbReference>
<feature type="region of interest" description="Disordered" evidence="1">
    <location>
        <begin position="689"/>
        <end position="726"/>
    </location>
</feature>
<feature type="compositionally biased region" description="Polar residues" evidence="1">
    <location>
        <begin position="559"/>
        <end position="574"/>
    </location>
</feature>
<feature type="compositionally biased region" description="Polar residues" evidence="1">
    <location>
        <begin position="1282"/>
        <end position="1292"/>
    </location>
</feature>
<evidence type="ECO:0000313" key="3">
    <source>
        <dbReference type="EMBL" id="PVD31524.1"/>
    </source>
</evidence>
<feature type="compositionally biased region" description="Polar residues" evidence="1">
    <location>
        <begin position="992"/>
        <end position="1004"/>
    </location>
</feature>
<reference evidence="3 4" key="1">
    <citation type="submission" date="2018-04" db="EMBL/GenBank/DDBJ databases">
        <title>The genome of golden apple snail Pomacea canaliculata provides insight into stress tolerance and invasive adaptation.</title>
        <authorList>
            <person name="Liu C."/>
            <person name="Liu B."/>
            <person name="Ren Y."/>
            <person name="Zhang Y."/>
            <person name="Wang H."/>
            <person name="Li S."/>
            <person name="Jiang F."/>
            <person name="Yin L."/>
            <person name="Zhang G."/>
            <person name="Qian W."/>
            <person name="Fan W."/>
        </authorList>
    </citation>
    <scope>NUCLEOTIDE SEQUENCE [LARGE SCALE GENOMIC DNA]</scope>
    <source>
        <strain evidence="3">SZHN2017</strain>
        <tissue evidence="3">Muscle</tissue>
    </source>
</reference>
<feature type="compositionally biased region" description="Polar residues" evidence="1">
    <location>
        <begin position="689"/>
        <end position="701"/>
    </location>
</feature>
<dbReference type="PANTHER" id="PTHR15463:SF2">
    <property type="entry name" value="SYNERGIN GAMMA"/>
    <property type="match status" value="1"/>
</dbReference>
<feature type="compositionally biased region" description="Polar residues" evidence="1">
    <location>
        <begin position="713"/>
        <end position="722"/>
    </location>
</feature>
<gene>
    <name evidence="3" type="ORF">C0Q70_06937</name>
</gene>
<feature type="domain" description="EH" evidence="2">
    <location>
        <begin position="452"/>
        <end position="515"/>
    </location>
</feature>
<dbReference type="PANTHER" id="PTHR15463">
    <property type="entry name" value="AP1 GAMMA SUBUNIT BINDING PROTEIN 1"/>
    <property type="match status" value="1"/>
</dbReference>
<sequence length="1543" mass="165331">MADNRLPHMVGQGGVHQAPGFSHLQGGIGVGMVVNPVFGGPGAQSVSGQQPHLGFFPGMAAPMMRVSPVVPAMFPVQQMRPPAGPPPPYTPQLAATYQAKARSPTSLQSPRGPMKLKTEKERYFEQQQQRLRQFGKPGAPVADANKLIENMFGKTEKSHPGHHSGTGHIVEGSNVPQSAGVPAPITEDEDDGFGDFLGGPSTSAQLPNTTLDTSLQYKPAPSSHSSFSAGSPVNNAAAPGADHKYLPRETVERKDLMSMMMQCSDLKAPQKAKGFHKPSLIEVQRTGSDHGGRAPVFHESDHARRWTSTEDLEGLFVVQSRSKTVPVTVSNHAPEVPLPPSPSSATVPSSAHLGSHAGVALHDVEAAYPPSAGLPQSFTTSLPSASHHHPTIATQAQPFSADHYQTKGTGLKSSRALPEWCCDSGQNLPVVYRQVLEACSEGEEIITARLYPILLLSQLPREQLGQLWNLVNTQTPGQLIRSELWMLLALIALVQNQFAVTSLDILKRCPQAPVPFLAQPSVHASNMADNSTSAASAPPISPGTRVQEMIDKPEHVPQSHASYGSYPSQTHIPHPVQTTVTTGSPAVLPVQTEPQETEDDFADFQAAPSNSPQLTVATVSSTSPSKNCVNFTIGSKAVKTDHSLPSAPAAAAERLETLYMEKQYVHKQQLESISTEDKYASNVRSFFCSSDSSTGHTTPNSLDEDDFTDGHDSLSQVSTSEQSENEDIRAFENYVEEISRKREVQTPHSALQCPFPKKSTGMCNAGDIGSSTSAGIITTRGQEVMASKQEMKATRNAVPPVIPTLPPMMNRAGPPTGSFPQAMTSDDDFTDFKSAGSPTSKKGEFMQLASASSPEEVPPGSVGDMPLIGEEDKYGALRGLTSNQPSLFEQRGDQNNSSVFLKPGVHSEQVEEEEWADFSSPAAPSSGVAGSTSSGSGEKAFAGAGLPLKDAEEDGWANFEMAEENSPTCEREKSGFMSVQFETGYFTSSLRGDSSLPGLQSPSPIRQKHAADRTLPVASIRGNSSAPVLHKNMEDDWADFATAVPGSPAQNVSHTPITDGIESLQSACTKEGSSVSSEGHTSETYVGKDQSAVVTIKKKNLETREILGLFKVRSDPATLSSYELSRHVSEHVYPEEKAHHADSVHHQRSRSGSKDRRASSDGDDAGPPPLDSIEDYDDEHEYGISRGYDLDDMMHQPVPTTVYSPFGFGAASSRYTSSVISKTTRASKGTQETRCHSLSPDSGESDSLSHRISSLKEDSQSISSLELPATRIPADAHRDSDNGGTDSQSVSSMEFGAVERSGRGDIAAESKSLDSLDLCSDHMEPEDIEDDARNGRTSTGPGISGMFGQVPILGDRYNIDGQAEGSDRYAFEWERCLSSCSRLIHDANNILNTISSSAICNEVLRSPQGTDYIIGVIEIYRVVCRVIAALSTTAINSPTIERSLKDIDLAWNNLTAFLVGASLLPDETSLNFAYAVLKSDGPAAQQKACGVCLLDVDQQGPNSNGDIMAKLSYGGRQYHAPCANFWVNCVDSMLPALRLPDLL</sequence>
<dbReference type="STRING" id="400727.A0A2T7PDM5"/>
<comment type="caution">
    <text evidence="3">The sequence shown here is derived from an EMBL/GenBank/DDBJ whole genome shotgun (WGS) entry which is preliminary data.</text>
</comment>
<keyword evidence="4" id="KW-1185">Reference proteome</keyword>
<feature type="compositionally biased region" description="Polar residues" evidence="1">
    <location>
        <begin position="1222"/>
        <end position="1232"/>
    </location>
</feature>
<feature type="region of interest" description="Disordered" evidence="1">
    <location>
        <begin position="331"/>
        <end position="351"/>
    </location>
</feature>
<dbReference type="InterPro" id="IPR039656">
    <property type="entry name" value="SYNRG"/>
</dbReference>
<protein>
    <recommendedName>
        <fullName evidence="2">EH domain-containing protein</fullName>
    </recommendedName>
</protein>
<feature type="region of interest" description="Disordered" evidence="1">
    <location>
        <begin position="154"/>
        <end position="241"/>
    </location>
</feature>
<feature type="region of interest" description="Disordered" evidence="1">
    <location>
        <begin position="1222"/>
        <end position="1292"/>
    </location>
</feature>
<dbReference type="GO" id="GO:0030130">
    <property type="term" value="C:clathrin coat of trans-Golgi network vesicle"/>
    <property type="evidence" value="ECO:0007669"/>
    <property type="project" value="TreeGrafter"/>
</dbReference>
<feature type="region of interest" description="Disordered" evidence="1">
    <location>
        <begin position="555"/>
        <end position="574"/>
    </location>
</feature>
<dbReference type="Pfam" id="PF25999">
    <property type="entry name" value="SYNRG_C"/>
    <property type="match status" value="1"/>
</dbReference>
<feature type="compositionally biased region" description="Polar residues" evidence="1">
    <location>
        <begin position="200"/>
        <end position="216"/>
    </location>
</feature>
<feature type="compositionally biased region" description="Basic and acidic residues" evidence="1">
    <location>
        <begin position="1135"/>
        <end position="1145"/>
    </location>
</feature>
<evidence type="ECO:0000259" key="2">
    <source>
        <dbReference type="PROSITE" id="PS50031"/>
    </source>
</evidence>
<feature type="region of interest" description="Disordered" evidence="1">
    <location>
        <begin position="992"/>
        <end position="1013"/>
    </location>
</feature>